<feature type="compositionally biased region" description="Polar residues" evidence="1">
    <location>
        <begin position="30"/>
        <end position="50"/>
    </location>
</feature>
<name>A0A6P7R519_MUSCR</name>
<gene>
    <name evidence="3" type="primary">Itgb3bp</name>
</gene>
<protein>
    <submittedName>
        <fullName evidence="3">Centromere protein R isoform X1</fullName>
    </submittedName>
</protein>
<dbReference type="RefSeq" id="XP_029331950.1">
    <property type="nucleotide sequence ID" value="XM_029476090.1"/>
</dbReference>
<dbReference type="AlphaFoldDB" id="A0A6P7R519"/>
<evidence type="ECO:0000313" key="3">
    <source>
        <dbReference type="RefSeq" id="XP_029331950.1"/>
    </source>
</evidence>
<evidence type="ECO:0000313" key="2">
    <source>
        <dbReference type="Proteomes" id="UP000515126"/>
    </source>
</evidence>
<dbReference type="PANTHER" id="PTHR15581:SF0">
    <property type="entry name" value="CENTROMERE PROTEIN R"/>
    <property type="match status" value="1"/>
</dbReference>
<keyword evidence="2" id="KW-1185">Reference proteome</keyword>
<organism evidence="2 3">
    <name type="scientific">Mus caroli</name>
    <name type="common">Ryukyu mouse</name>
    <name type="synonym">Ricefield mouse</name>
    <dbReference type="NCBI Taxonomy" id="10089"/>
    <lineage>
        <taxon>Eukaryota</taxon>
        <taxon>Metazoa</taxon>
        <taxon>Chordata</taxon>
        <taxon>Craniata</taxon>
        <taxon>Vertebrata</taxon>
        <taxon>Euteleostomi</taxon>
        <taxon>Mammalia</taxon>
        <taxon>Eutheria</taxon>
        <taxon>Euarchontoglires</taxon>
        <taxon>Glires</taxon>
        <taxon>Rodentia</taxon>
        <taxon>Myomorpha</taxon>
        <taxon>Muroidea</taxon>
        <taxon>Muridae</taxon>
        <taxon>Murinae</taxon>
        <taxon>Mus</taxon>
        <taxon>Mus</taxon>
    </lineage>
</organism>
<evidence type="ECO:0000256" key="1">
    <source>
        <dbReference type="SAM" id="MobiDB-lite"/>
    </source>
</evidence>
<feature type="region of interest" description="Disordered" evidence="1">
    <location>
        <begin position="1"/>
        <end position="78"/>
    </location>
</feature>
<feature type="compositionally biased region" description="Basic and acidic residues" evidence="1">
    <location>
        <begin position="51"/>
        <end position="65"/>
    </location>
</feature>
<dbReference type="GO" id="GO:0034080">
    <property type="term" value="P:CENP-A containing chromatin assembly"/>
    <property type="evidence" value="ECO:0007669"/>
    <property type="project" value="InterPro"/>
</dbReference>
<sequence length="200" mass="22387">MPVKRSLKLDDRFEKNSSSPSKIVRKKSITAYSPTTGTYQLSPFSSPTTPKEQEHRNGPSNETRKRSNLSSPVRQESTVKDSDGFMVLLSKIEISSEKTMEILKNLSSIQALEGNRQLEDLIGVSLVPSSLKREARKTKELMTKVIKQKLFEKKKSRITPKVVPSSLTTVSAYLNTSQATRMQTSLNKESVKDCHISNPS</sequence>
<dbReference type="PANTHER" id="PTHR15581">
    <property type="entry name" value="CENTROMERE PROTEIN R"/>
    <property type="match status" value="1"/>
</dbReference>
<reference evidence="3" key="1">
    <citation type="submission" date="2025-08" db="UniProtKB">
        <authorList>
            <consortium name="RefSeq"/>
        </authorList>
    </citation>
    <scope>IDENTIFICATION</scope>
</reference>
<dbReference type="Pfam" id="PF06729">
    <property type="entry name" value="CENP-R"/>
    <property type="match status" value="1"/>
</dbReference>
<dbReference type="GO" id="GO:0005654">
    <property type="term" value="C:nucleoplasm"/>
    <property type="evidence" value="ECO:0007669"/>
    <property type="project" value="TreeGrafter"/>
</dbReference>
<dbReference type="Proteomes" id="UP000515126">
    <property type="component" value="Chromosome 4"/>
</dbReference>
<proteinExistence type="predicted"/>
<dbReference type="InterPro" id="IPR009601">
    <property type="entry name" value="CENP-R"/>
</dbReference>
<dbReference type="CTD" id="23421"/>
<dbReference type="GO" id="GO:0006355">
    <property type="term" value="P:regulation of DNA-templated transcription"/>
    <property type="evidence" value="ECO:0007669"/>
    <property type="project" value="InterPro"/>
</dbReference>
<dbReference type="GeneID" id="110292419"/>
<dbReference type="PIRSF" id="PIRSF011860">
    <property type="entry name" value="NRIF3_coact_rcpt"/>
    <property type="match status" value="1"/>
</dbReference>
<accession>A0A6P7R519</accession>